<keyword evidence="1" id="KW-1133">Transmembrane helix</keyword>
<comment type="caution">
    <text evidence="2">The sequence shown here is derived from an EMBL/GenBank/DDBJ whole genome shotgun (WGS) entry which is preliminary data.</text>
</comment>
<dbReference type="EMBL" id="JAOTPO010000005">
    <property type="protein sequence ID" value="MDE5413528.1"/>
    <property type="molecule type" value="Genomic_DNA"/>
</dbReference>
<evidence type="ECO:0000313" key="3">
    <source>
        <dbReference type="Proteomes" id="UP001148125"/>
    </source>
</evidence>
<evidence type="ECO:0000256" key="1">
    <source>
        <dbReference type="SAM" id="Phobius"/>
    </source>
</evidence>
<accession>A0ABT5VDJ4</accession>
<feature type="transmembrane region" description="Helical" evidence="1">
    <location>
        <begin position="83"/>
        <end position="104"/>
    </location>
</feature>
<feature type="transmembrane region" description="Helical" evidence="1">
    <location>
        <begin position="56"/>
        <end position="77"/>
    </location>
</feature>
<keyword evidence="1" id="KW-0472">Membrane</keyword>
<keyword evidence="1" id="KW-0812">Transmembrane</keyword>
<gene>
    <name evidence="2" type="ORF">N7Z68_09025</name>
</gene>
<organism evidence="2 3">
    <name type="scientific">Alkalihalobacterium chitinilyticum</name>
    <dbReference type="NCBI Taxonomy" id="2980103"/>
    <lineage>
        <taxon>Bacteria</taxon>
        <taxon>Bacillati</taxon>
        <taxon>Bacillota</taxon>
        <taxon>Bacilli</taxon>
        <taxon>Bacillales</taxon>
        <taxon>Bacillaceae</taxon>
        <taxon>Alkalihalobacterium</taxon>
    </lineage>
</organism>
<dbReference type="RefSeq" id="WP_275118150.1">
    <property type="nucleotide sequence ID" value="NZ_JAOTPO010000005.1"/>
</dbReference>
<name>A0ABT5VDJ4_9BACI</name>
<reference evidence="2" key="1">
    <citation type="submission" date="2024-05" db="EMBL/GenBank/DDBJ databases">
        <title>Alkalihalobacillus sp. strain MEB203 novel alkaliphilic bacterium from Lonar Lake, India.</title>
        <authorList>
            <person name="Joshi A."/>
            <person name="Thite S."/>
            <person name="Mengade P."/>
        </authorList>
    </citation>
    <scope>NUCLEOTIDE SEQUENCE</scope>
    <source>
        <strain evidence="2">MEB 203</strain>
    </source>
</reference>
<protein>
    <recommendedName>
        <fullName evidence="4">DUF1269 domain-containing protein</fullName>
    </recommendedName>
</protein>
<keyword evidence="3" id="KW-1185">Reference proteome</keyword>
<sequence>MLVISSFEQSASLEIAIANLEQNGISKDRILAVPFDKRREDRKLFDSIHRSDGVSLFDVSAALGTAFSVLGASFGFVLYWGPIIWGLIGFAVGAFLGFIIDYFFTKRHSKNRKEIKSPVTEVVLIVECESAQSHLVEDILWTNLALGVSQVPKLNNNL</sequence>
<dbReference type="Proteomes" id="UP001148125">
    <property type="component" value="Unassembled WGS sequence"/>
</dbReference>
<evidence type="ECO:0000313" key="2">
    <source>
        <dbReference type="EMBL" id="MDE5413528.1"/>
    </source>
</evidence>
<evidence type="ECO:0008006" key="4">
    <source>
        <dbReference type="Google" id="ProtNLM"/>
    </source>
</evidence>
<proteinExistence type="predicted"/>